<dbReference type="InterPro" id="IPR051594">
    <property type="entry name" value="KRIT1/FRMD8"/>
</dbReference>
<feature type="non-terminal residue" evidence="3">
    <location>
        <position position="1"/>
    </location>
</feature>
<dbReference type="InterPro" id="IPR035963">
    <property type="entry name" value="FERM_2"/>
</dbReference>
<organism evidence="3">
    <name type="scientific">Dendroctonus ponderosae</name>
    <name type="common">Mountain pine beetle</name>
    <dbReference type="NCBI Taxonomy" id="77166"/>
    <lineage>
        <taxon>Eukaryota</taxon>
        <taxon>Metazoa</taxon>
        <taxon>Ecdysozoa</taxon>
        <taxon>Arthropoda</taxon>
        <taxon>Hexapoda</taxon>
        <taxon>Insecta</taxon>
        <taxon>Pterygota</taxon>
        <taxon>Neoptera</taxon>
        <taxon>Endopterygota</taxon>
        <taxon>Coleoptera</taxon>
        <taxon>Polyphaga</taxon>
        <taxon>Cucujiformia</taxon>
        <taxon>Curculionidae</taxon>
        <taxon>Scolytinae</taxon>
        <taxon>Dendroctonus</taxon>
    </lineage>
</organism>
<dbReference type="Gene3D" id="3.10.20.90">
    <property type="entry name" value="Phosphatidylinositol 3-kinase Catalytic Subunit, Chain A, domain 1"/>
    <property type="match status" value="1"/>
</dbReference>
<proteinExistence type="predicted"/>
<evidence type="ECO:0000256" key="1">
    <source>
        <dbReference type="ARBA" id="ARBA00039547"/>
    </source>
</evidence>
<dbReference type="GO" id="GO:0090090">
    <property type="term" value="P:negative regulation of canonical Wnt signaling pathway"/>
    <property type="evidence" value="ECO:0007669"/>
    <property type="project" value="TreeGrafter"/>
</dbReference>
<gene>
    <name evidence="3" type="ORF">YQE_13020</name>
</gene>
<dbReference type="EMBL" id="KB741293">
    <property type="protein sequence ID" value="ENN70235.1"/>
    <property type="molecule type" value="Genomic_DNA"/>
</dbReference>
<feature type="domain" description="FERM" evidence="2">
    <location>
        <begin position="1"/>
        <end position="227"/>
    </location>
</feature>
<dbReference type="InterPro" id="IPR019748">
    <property type="entry name" value="FERM_central"/>
</dbReference>
<dbReference type="Gene3D" id="1.20.80.10">
    <property type="match status" value="1"/>
</dbReference>
<dbReference type="AlphaFoldDB" id="N6TLW5"/>
<dbReference type="InterPro" id="IPR014352">
    <property type="entry name" value="FERM/acyl-CoA-bd_prot_sf"/>
</dbReference>
<dbReference type="Pfam" id="PF00373">
    <property type="entry name" value="FERM_M"/>
    <property type="match status" value="1"/>
</dbReference>
<dbReference type="PROSITE" id="PS50057">
    <property type="entry name" value="FERM_3"/>
    <property type="match status" value="1"/>
</dbReference>
<reference evidence="3" key="1">
    <citation type="journal article" date="2013" name="Genome Biol.">
        <title>Draft genome of the mountain pine beetle, Dendroctonus ponderosae Hopkins, a major forest pest.</title>
        <authorList>
            <person name="Keeling C.I."/>
            <person name="Yuen M.M."/>
            <person name="Liao N.Y."/>
            <person name="Docking T.R."/>
            <person name="Chan S.K."/>
            <person name="Taylor G.A."/>
            <person name="Palmquist D.L."/>
            <person name="Jackman S.D."/>
            <person name="Nguyen A."/>
            <person name="Li M."/>
            <person name="Henderson H."/>
            <person name="Janes J.K."/>
            <person name="Zhao Y."/>
            <person name="Pandoh P."/>
            <person name="Moore R."/>
            <person name="Sperling F.A."/>
            <person name="Huber D.P."/>
            <person name="Birol I."/>
            <person name="Jones S.J."/>
            <person name="Bohlmann J."/>
        </authorList>
    </citation>
    <scope>NUCLEOTIDE SEQUENCE</scope>
</reference>
<name>N6TLW5_DENPD</name>
<protein>
    <recommendedName>
        <fullName evidence="1">FERM domain-containing protein 8</fullName>
    </recommendedName>
</protein>
<dbReference type="GO" id="GO:0005886">
    <property type="term" value="C:plasma membrane"/>
    <property type="evidence" value="ECO:0007669"/>
    <property type="project" value="TreeGrafter"/>
</dbReference>
<sequence length="227" mass="26081">MMEIEDTPSATCELICQAIVNSEELGLNKQLAAQVFTLWMISPILEIQLKPYSKPYEMRQNWRNLIEKYGHASEGRMEKDEPKLVFQRNIFVAKQLEERIKDQKILELLYEECKYNVLNGRYPSEIAYLIMLGGIQAREELGPYNLQISSRLSLAIRFTNIVVQEAADGPTSGFAVGGQDLQQTADQQKSRTLDSFFVRSLQKAWSAKVKDKPMIKTADIWKRDTNI</sequence>
<dbReference type="OrthoDB" id="2142533at2759"/>
<dbReference type="PANTHER" id="PTHR13283">
    <property type="entry name" value="KREV INTERACTION TRAPPED 1-RELATED"/>
    <property type="match status" value="1"/>
</dbReference>
<evidence type="ECO:0000313" key="3">
    <source>
        <dbReference type="EMBL" id="ENN70235.1"/>
    </source>
</evidence>
<dbReference type="SUPFAM" id="SSF47031">
    <property type="entry name" value="Second domain of FERM"/>
    <property type="match status" value="1"/>
</dbReference>
<dbReference type="HOGENOM" id="CLU_1220799_0_0_1"/>
<evidence type="ECO:0000259" key="2">
    <source>
        <dbReference type="PROSITE" id="PS50057"/>
    </source>
</evidence>
<dbReference type="PANTHER" id="PTHR13283:SF10">
    <property type="entry name" value="FERM DOMAIN-CONTAINING PROTEIN 8"/>
    <property type="match status" value="1"/>
</dbReference>
<accession>N6TLW5</accession>
<dbReference type="InterPro" id="IPR000299">
    <property type="entry name" value="FERM_domain"/>
</dbReference>